<evidence type="ECO:0000256" key="1">
    <source>
        <dbReference type="SAM" id="MobiDB-lite"/>
    </source>
</evidence>
<keyword evidence="3" id="KW-1185">Reference proteome</keyword>
<protein>
    <submittedName>
        <fullName evidence="2">Uncharacterized protein</fullName>
    </submittedName>
</protein>
<reference evidence="2" key="1">
    <citation type="submission" date="2021-07" db="EMBL/GenBank/DDBJ databases">
        <authorList>
            <person name="Durling M."/>
        </authorList>
    </citation>
    <scope>NUCLEOTIDE SEQUENCE</scope>
</reference>
<evidence type="ECO:0000313" key="3">
    <source>
        <dbReference type="Proteomes" id="UP000696280"/>
    </source>
</evidence>
<organism evidence="2 3">
    <name type="scientific">Hymenoscyphus fraxineus</name>
    <dbReference type="NCBI Taxonomy" id="746836"/>
    <lineage>
        <taxon>Eukaryota</taxon>
        <taxon>Fungi</taxon>
        <taxon>Dikarya</taxon>
        <taxon>Ascomycota</taxon>
        <taxon>Pezizomycotina</taxon>
        <taxon>Leotiomycetes</taxon>
        <taxon>Helotiales</taxon>
        <taxon>Helotiaceae</taxon>
        <taxon>Hymenoscyphus</taxon>
    </lineage>
</organism>
<feature type="region of interest" description="Disordered" evidence="1">
    <location>
        <begin position="241"/>
        <end position="277"/>
    </location>
</feature>
<evidence type="ECO:0000313" key="2">
    <source>
        <dbReference type="EMBL" id="CAG8958659.1"/>
    </source>
</evidence>
<accession>A0A9N9L3X7</accession>
<name>A0A9N9L3X7_9HELO</name>
<dbReference type="Proteomes" id="UP000696280">
    <property type="component" value="Unassembled WGS sequence"/>
</dbReference>
<comment type="caution">
    <text evidence="2">The sequence shown here is derived from an EMBL/GenBank/DDBJ whole genome shotgun (WGS) entry which is preliminary data.</text>
</comment>
<sequence>MTQLEEASFTTHPHSATSCTLYAIQSPFHLLLTRTVKRYTNQKKTMVVVNFKLPRNACPDYVISTCLPFAHLTDPLLFGTLDTVQDTNLLLHVDEKANEANASRNRNRAGCNDEHEAGCRNIWHRKHQTNPQIIPINNLIVTLQFQGATFLASCCPALPCRESAPENENVAPGISHPKFLIFLLPHASSPSFIVQNHRPSNRAEFFFHLFANGLPADPGTPKNQPHKQNFVTDRWQTTGELTNKKYPCRNPRRTSQPTWESCTGVGKEAQSRLARVG</sequence>
<dbReference type="EMBL" id="CAJVRL010000084">
    <property type="protein sequence ID" value="CAG8958659.1"/>
    <property type="molecule type" value="Genomic_DNA"/>
</dbReference>
<gene>
    <name evidence="2" type="ORF">HYFRA_00011500</name>
</gene>
<dbReference type="AlphaFoldDB" id="A0A9N9L3X7"/>
<proteinExistence type="predicted"/>